<accession>A0A381XWS5</accession>
<sequence length="365" mass="42201">MPYKEIFSEKNASAVSLTIKNSCEFSEFKSSIKVFGQFTEVPFADINFIGLKTKKFLHFGNNRSILMNYLNFHKKDTSLRKIIEIHNRPYLFNLAISTVRNTPISLHFHNDPTEMRGSKTISERIRIAKNAHAVYFVSQFIKDRFLDGIGKDLNKFNNLYVLQNAIERKLHKQPKKNKEIAFVGRLVQEKGAHVFVQSIRSLVKKYPEWKFRIIGTSKAGNEKLKTSYEKKVIRDFKALGNNIEYSGFISNNEVKKMMKTLSILVVPSIWEEPFGLTALEGFCYGAAIIASKVGGLEEILEGTGLLIKDIDEIKLEKSITNLIQNKKLLEDYQNNSWVNYKYNQSQIVKKQDMIRNKIFNNFYLL</sequence>
<evidence type="ECO:0000259" key="2">
    <source>
        <dbReference type="Pfam" id="PF00534"/>
    </source>
</evidence>
<dbReference type="PANTHER" id="PTHR46401">
    <property type="entry name" value="GLYCOSYLTRANSFERASE WBBK-RELATED"/>
    <property type="match status" value="1"/>
</dbReference>
<dbReference type="AlphaFoldDB" id="A0A381XWS5"/>
<protein>
    <recommendedName>
        <fullName evidence="2">Glycosyl transferase family 1 domain-containing protein</fullName>
    </recommendedName>
</protein>
<feature type="domain" description="Glycosyl transferase family 1" evidence="2">
    <location>
        <begin position="167"/>
        <end position="335"/>
    </location>
</feature>
<dbReference type="EMBL" id="UINC01016669">
    <property type="protein sequence ID" value="SVA69234.1"/>
    <property type="molecule type" value="Genomic_DNA"/>
</dbReference>
<keyword evidence="1" id="KW-0808">Transferase</keyword>
<evidence type="ECO:0000256" key="1">
    <source>
        <dbReference type="ARBA" id="ARBA00022679"/>
    </source>
</evidence>
<evidence type="ECO:0000313" key="3">
    <source>
        <dbReference type="EMBL" id="SVA69234.1"/>
    </source>
</evidence>
<dbReference type="GO" id="GO:0016757">
    <property type="term" value="F:glycosyltransferase activity"/>
    <property type="evidence" value="ECO:0007669"/>
    <property type="project" value="InterPro"/>
</dbReference>
<organism evidence="3">
    <name type="scientific">marine metagenome</name>
    <dbReference type="NCBI Taxonomy" id="408172"/>
    <lineage>
        <taxon>unclassified sequences</taxon>
        <taxon>metagenomes</taxon>
        <taxon>ecological metagenomes</taxon>
    </lineage>
</organism>
<gene>
    <name evidence="3" type="ORF">METZ01_LOCUS122088</name>
</gene>
<dbReference type="CDD" id="cd03801">
    <property type="entry name" value="GT4_PimA-like"/>
    <property type="match status" value="1"/>
</dbReference>
<dbReference type="Gene3D" id="3.40.50.2000">
    <property type="entry name" value="Glycogen Phosphorylase B"/>
    <property type="match status" value="2"/>
</dbReference>
<name>A0A381XWS5_9ZZZZ</name>
<dbReference type="PANTHER" id="PTHR46401:SF2">
    <property type="entry name" value="GLYCOSYLTRANSFERASE WBBK-RELATED"/>
    <property type="match status" value="1"/>
</dbReference>
<dbReference type="Pfam" id="PF00534">
    <property type="entry name" value="Glycos_transf_1"/>
    <property type="match status" value="1"/>
</dbReference>
<dbReference type="SUPFAM" id="SSF53756">
    <property type="entry name" value="UDP-Glycosyltransferase/glycogen phosphorylase"/>
    <property type="match status" value="1"/>
</dbReference>
<proteinExistence type="predicted"/>
<reference evidence="3" key="1">
    <citation type="submission" date="2018-05" db="EMBL/GenBank/DDBJ databases">
        <authorList>
            <person name="Lanie J.A."/>
            <person name="Ng W.-L."/>
            <person name="Kazmierczak K.M."/>
            <person name="Andrzejewski T.M."/>
            <person name="Davidsen T.M."/>
            <person name="Wayne K.J."/>
            <person name="Tettelin H."/>
            <person name="Glass J.I."/>
            <person name="Rusch D."/>
            <person name="Podicherti R."/>
            <person name="Tsui H.-C.T."/>
            <person name="Winkler M.E."/>
        </authorList>
    </citation>
    <scope>NUCLEOTIDE SEQUENCE</scope>
</reference>
<dbReference type="InterPro" id="IPR001296">
    <property type="entry name" value="Glyco_trans_1"/>
</dbReference>